<proteinExistence type="predicted"/>
<protein>
    <submittedName>
        <fullName evidence="2">Uncharacterized protein</fullName>
    </submittedName>
</protein>
<sequence length="51" mass="5715">MEPNLARRRRRSSKPRKEKVGDSVCEVPELGTSMEATEKRLPNFSEGLAGL</sequence>
<organism evidence="2 3">
    <name type="scientific">Stephania cephalantha</name>
    <dbReference type="NCBI Taxonomy" id="152367"/>
    <lineage>
        <taxon>Eukaryota</taxon>
        <taxon>Viridiplantae</taxon>
        <taxon>Streptophyta</taxon>
        <taxon>Embryophyta</taxon>
        <taxon>Tracheophyta</taxon>
        <taxon>Spermatophyta</taxon>
        <taxon>Magnoliopsida</taxon>
        <taxon>Ranunculales</taxon>
        <taxon>Menispermaceae</taxon>
        <taxon>Menispermoideae</taxon>
        <taxon>Cissampelideae</taxon>
        <taxon>Stephania</taxon>
    </lineage>
</organism>
<keyword evidence="3" id="KW-1185">Reference proteome</keyword>
<name>A0AAP0Q7F7_9MAGN</name>
<comment type="caution">
    <text evidence="2">The sequence shown here is derived from an EMBL/GenBank/DDBJ whole genome shotgun (WGS) entry which is preliminary data.</text>
</comment>
<accession>A0AAP0Q7F7</accession>
<dbReference type="EMBL" id="JBBNAG010000001">
    <property type="protein sequence ID" value="KAK9165956.1"/>
    <property type="molecule type" value="Genomic_DNA"/>
</dbReference>
<dbReference type="AlphaFoldDB" id="A0AAP0Q7F7"/>
<dbReference type="Proteomes" id="UP001419268">
    <property type="component" value="Unassembled WGS sequence"/>
</dbReference>
<reference evidence="2 3" key="1">
    <citation type="submission" date="2024-01" db="EMBL/GenBank/DDBJ databases">
        <title>Genome assemblies of Stephania.</title>
        <authorList>
            <person name="Yang L."/>
        </authorList>
    </citation>
    <scope>NUCLEOTIDE SEQUENCE [LARGE SCALE GENOMIC DNA]</scope>
    <source>
        <strain evidence="2">JXDWG</strain>
        <tissue evidence="2">Leaf</tissue>
    </source>
</reference>
<feature type="compositionally biased region" description="Basic residues" evidence="1">
    <location>
        <begin position="1"/>
        <end position="17"/>
    </location>
</feature>
<gene>
    <name evidence="2" type="ORF">Scep_001147</name>
</gene>
<feature type="region of interest" description="Disordered" evidence="1">
    <location>
        <begin position="1"/>
        <end position="31"/>
    </location>
</feature>
<evidence type="ECO:0000313" key="2">
    <source>
        <dbReference type="EMBL" id="KAK9165956.1"/>
    </source>
</evidence>
<evidence type="ECO:0000313" key="3">
    <source>
        <dbReference type="Proteomes" id="UP001419268"/>
    </source>
</evidence>
<evidence type="ECO:0000256" key="1">
    <source>
        <dbReference type="SAM" id="MobiDB-lite"/>
    </source>
</evidence>